<dbReference type="Gene3D" id="2.60.40.150">
    <property type="entry name" value="C2 domain"/>
    <property type="match status" value="1"/>
</dbReference>
<organism evidence="3 4">
    <name type="scientific">Polyodon spathula</name>
    <name type="common">North American paddlefish</name>
    <name type="synonym">Squalus spathula</name>
    <dbReference type="NCBI Taxonomy" id="7913"/>
    <lineage>
        <taxon>Eukaryota</taxon>
        <taxon>Metazoa</taxon>
        <taxon>Chordata</taxon>
        <taxon>Craniata</taxon>
        <taxon>Vertebrata</taxon>
        <taxon>Euteleostomi</taxon>
        <taxon>Actinopterygii</taxon>
        <taxon>Chondrostei</taxon>
        <taxon>Acipenseriformes</taxon>
        <taxon>Polyodontidae</taxon>
        <taxon>Polyodon</taxon>
    </lineage>
</organism>
<dbReference type="EMBL" id="JAAWVQ010017074">
    <property type="protein sequence ID" value="MBN3272171.1"/>
    <property type="molecule type" value="Genomic_DNA"/>
</dbReference>
<dbReference type="PROSITE" id="PS51650">
    <property type="entry name" value="C2_DOCK"/>
    <property type="match status" value="1"/>
</dbReference>
<dbReference type="PANTHER" id="PTHR23317:SF71">
    <property type="entry name" value="DEDICATOR OF CYTOKINESIS PROTEIN 10"/>
    <property type="match status" value="1"/>
</dbReference>
<proteinExistence type="inferred from homology"/>
<keyword evidence="4" id="KW-1185">Reference proteome</keyword>
<dbReference type="PANTHER" id="PTHR23317">
    <property type="entry name" value="DEDICATOR OF CYTOKINESIS DOCK"/>
    <property type="match status" value="1"/>
</dbReference>
<feature type="non-terminal residue" evidence="3">
    <location>
        <position position="238"/>
    </location>
</feature>
<feature type="domain" description="C2 DOCK-type" evidence="2">
    <location>
        <begin position="1"/>
        <end position="139"/>
    </location>
</feature>
<dbReference type="InterPro" id="IPR035892">
    <property type="entry name" value="C2_domain_sf"/>
</dbReference>
<comment type="caution">
    <text evidence="3">The sequence shown here is derived from an EMBL/GenBank/DDBJ whole genome shotgun (WGS) entry which is preliminary data.</text>
</comment>
<dbReference type="InterPro" id="IPR027007">
    <property type="entry name" value="C2_DOCK-type_domain"/>
</dbReference>
<accession>A0ABS2XDH7</accession>
<evidence type="ECO:0000313" key="4">
    <source>
        <dbReference type="Proteomes" id="UP001166093"/>
    </source>
</evidence>
<name>A0ABS2XDH7_POLSP</name>
<protein>
    <submittedName>
        <fullName evidence="3">DOC10 protein</fullName>
    </submittedName>
</protein>
<reference evidence="3" key="1">
    <citation type="journal article" date="2021" name="Cell">
        <title>Tracing the genetic footprints of vertebrate landing in non-teleost ray-finned fishes.</title>
        <authorList>
            <person name="Bi X."/>
            <person name="Wang K."/>
            <person name="Yang L."/>
            <person name="Pan H."/>
            <person name="Jiang H."/>
            <person name="Wei Q."/>
            <person name="Fang M."/>
            <person name="Yu H."/>
            <person name="Zhu C."/>
            <person name="Cai Y."/>
            <person name="He Y."/>
            <person name="Gan X."/>
            <person name="Zeng H."/>
            <person name="Yu D."/>
            <person name="Zhu Y."/>
            <person name="Jiang H."/>
            <person name="Qiu Q."/>
            <person name="Yang H."/>
            <person name="Zhang Y.E."/>
            <person name="Wang W."/>
            <person name="Zhu M."/>
            <person name="He S."/>
            <person name="Zhang G."/>
        </authorList>
    </citation>
    <scope>NUCLEOTIDE SEQUENCE</scope>
    <source>
        <strain evidence="3">Pddl_001</strain>
    </source>
</reference>
<evidence type="ECO:0000313" key="3">
    <source>
        <dbReference type="EMBL" id="MBN3272171.1"/>
    </source>
</evidence>
<evidence type="ECO:0000259" key="2">
    <source>
        <dbReference type="PROSITE" id="PS51650"/>
    </source>
</evidence>
<dbReference type="Pfam" id="PF14429">
    <property type="entry name" value="DOCK-C2"/>
    <property type="match status" value="1"/>
</dbReference>
<dbReference type="Proteomes" id="UP001166093">
    <property type="component" value="Unassembled WGS sequence"/>
</dbReference>
<evidence type="ECO:0000256" key="1">
    <source>
        <dbReference type="PROSITE-ProRule" id="PRU00983"/>
    </source>
</evidence>
<comment type="similarity">
    <text evidence="1">Belongs to the DOCK family.</text>
</comment>
<sequence>MWLSFTTSIFSQCIYGKPGGPVFTTTACTTVLHHSQNPDFYDEVKIELPAQLHEKHHLLFSFYHVTCDINTKTNAKKKETLETAVGYAWLPLLKEGMLVSQEHSISVANTLPLGYLNIKEPGSGKDPHLNRFFQQCQKRESDLPHAPTSNFINSLQGLQSIEKIHVITRFLPVLFNQLLKVLIQNDEDEIITTTTRVLVHIVAKCHEEHVDHYLRSYEKVQYEAKIAIASLVLLDICL</sequence>
<dbReference type="InterPro" id="IPR026791">
    <property type="entry name" value="DOCK"/>
</dbReference>
<feature type="non-terminal residue" evidence="3">
    <location>
        <position position="1"/>
    </location>
</feature>
<gene>
    <name evidence="3" type="primary">Dock10</name>
    <name evidence="3" type="ORF">GTO93_0000368</name>
</gene>